<feature type="transmembrane region" description="Helical" evidence="8">
    <location>
        <begin position="347"/>
        <end position="370"/>
    </location>
</feature>
<dbReference type="PANTHER" id="PTHR11640:SF164">
    <property type="entry name" value="MAM DOMAIN-CONTAINING GLYCOSYLPHOSPHATIDYLINOSITOL ANCHOR PROTEIN 1"/>
    <property type="match status" value="1"/>
</dbReference>
<dbReference type="AlphaFoldDB" id="A0A8J9YUX9"/>
<keyword evidence="8" id="KW-0812">Transmembrane</keyword>
<dbReference type="PROSITE" id="PS50002">
    <property type="entry name" value="SH3"/>
    <property type="match status" value="1"/>
</dbReference>
<dbReference type="InterPro" id="IPR013106">
    <property type="entry name" value="Ig_V-set"/>
</dbReference>
<reference evidence="11" key="1">
    <citation type="submission" date="2022-01" db="EMBL/GenBank/DDBJ databases">
        <authorList>
            <person name="Braso-Vives M."/>
        </authorList>
    </citation>
    <scope>NUCLEOTIDE SEQUENCE</scope>
</reference>
<dbReference type="PRINTS" id="PR00452">
    <property type="entry name" value="SH3DOMAIN"/>
</dbReference>
<feature type="domain" description="Ig-like" evidence="10">
    <location>
        <begin position="150"/>
        <end position="247"/>
    </location>
</feature>
<dbReference type="Proteomes" id="UP000838412">
    <property type="component" value="Chromosome 12"/>
</dbReference>
<dbReference type="PROSITE" id="PS50835">
    <property type="entry name" value="IG_LIKE"/>
    <property type="match status" value="2"/>
</dbReference>
<evidence type="ECO:0000313" key="11">
    <source>
        <dbReference type="EMBL" id="CAH1242133.1"/>
    </source>
</evidence>
<dbReference type="Pfam" id="PF07686">
    <property type="entry name" value="V-set"/>
    <property type="match status" value="1"/>
</dbReference>
<accession>A0A8J9YUX9</accession>
<dbReference type="InterPro" id="IPR003599">
    <property type="entry name" value="Ig_sub"/>
</dbReference>
<evidence type="ECO:0000256" key="7">
    <source>
        <dbReference type="PROSITE-ProRule" id="PRU00192"/>
    </source>
</evidence>
<dbReference type="InterPro" id="IPR013783">
    <property type="entry name" value="Ig-like_fold"/>
</dbReference>
<dbReference type="Pfam" id="PF13927">
    <property type="entry name" value="Ig_3"/>
    <property type="match status" value="2"/>
</dbReference>
<feature type="domain" description="SH3" evidence="9">
    <location>
        <begin position="428"/>
        <end position="487"/>
    </location>
</feature>
<dbReference type="FunFam" id="2.30.30.40:FF:000072">
    <property type="entry name" value="Unconventional Myosin IB"/>
    <property type="match status" value="1"/>
</dbReference>
<dbReference type="InterPro" id="IPR003598">
    <property type="entry name" value="Ig_sub2"/>
</dbReference>
<evidence type="ECO:0000256" key="2">
    <source>
        <dbReference type="ARBA" id="ARBA00022443"/>
    </source>
</evidence>
<dbReference type="InterPro" id="IPR051275">
    <property type="entry name" value="Cell_adhesion_signaling"/>
</dbReference>
<keyword evidence="5" id="KW-0325">Glycoprotein</keyword>
<gene>
    <name evidence="11" type="primary">HMCN2</name>
    <name evidence="11" type="ORF">BLAG_LOCUS5467</name>
</gene>
<dbReference type="SUPFAM" id="SSF50044">
    <property type="entry name" value="SH3-domain"/>
    <property type="match status" value="1"/>
</dbReference>
<dbReference type="GO" id="GO:0098609">
    <property type="term" value="P:cell-cell adhesion"/>
    <property type="evidence" value="ECO:0007669"/>
    <property type="project" value="TreeGrafter"/>
</dbReference>
<dbReference type="InterPro" id="IPR001452">
    <property type="entry name" value="SH3_domain"/>
</dbReference>
<dbReference type="GO" id="GO:0005911">
    <property type="term" value="C:cell-cell junction"/>
    <property type="evidence" value="ECO:0007669"/>
    <property type="project" value="TreeGrafter"/>
</dbReference>
<evidence type="ECO:0000256" key="3">
    <source>
        <dbReference type="ARBA" id="ARBA00023136"/>
    </source>
</evidence>
<keyword evidence="6" id="KW-0393">Immunoglobulin domain</keyword>
<dbReference type="OrthoDB" id="10255964at2759"/>
<keyword evidence="4" id="KW-1015">Disulfide bond</keyword>
<dbReference type="CDD" id="cd00096">
    <property type="entry name" value="Ig"/>
    <property type="match status" value="2"/>
</dbReference>
<dbReference type="PANTHER" id="PTHR11640">
    <property type="entry name" value="NEPHRIN"/>
    <property type="match status" value="1"/>
</dbReference>
<feature type="domain" description="Ig-like" evidence="10">
    <location>
        <begin position="249"/>
        <end position="334"/>
    </location>
</feature>
<keyword evidence="3 8" id="KW-0472">Membrane</keyword>
<evidence type="ECO:0000259" key="9">
    <source>
        <dbReference type="PROSITE" id="PS50002"/>
    </source>
</evidence>
<dbReference type="InterPro" id="IPR036028">
    <property type="entry name" value="SH3-like_dom_sf"/>
</dbReference>
<evidence type="ECO:0000313" key="12">
    <source>
        <dbReference type="Proteomes" id="UP000838412"/>
    </source>
</evidence>
<protein>
    <submittedName>
        <fullName evidence="11">HMCN2 protein</fullName>
    </submittedName>
</protein>
<keyword evidence="2 7" id="KW-0728">SH3 domain</keyword>
<evidence type="ECO:0000256" key="6">
    <source>
        <dbReference type="ARBA" id="ARBA00023319"/>
    </source>
</evidence>
<dbReference type="InterPro" id="IPR007110">
    <property type="entry name" value="Ig-like_dom"/>
</dbReference>
<dbReference type="SMART" id="SM00409">
    <property type="entry name" value="IG"/>
    <property type="match status" value="3"/>
</dbReference>
<dbReference type="Gene3D" id="2.30.30.40">
    <property type="entry name" value="SH3 Domains"/>
    <property type="match status" value="1"/>
</dbReference>
<dbReference type="SMART" id="SM00408">
    <property type="entry name" value="IGc2"/>
    <property type="match status" value="2"/>
</dbReference>
<comment type="subcellular location">
    <subcellularLocation>
        <location evidence="1">Membrane</location>
        <topology evidence="1">Single-pass type I membrane protein</topology>
    </subcellularLocation>
</comment>
<name>A0A8J9YUX9_BRALA</name>
<dbReference type="Pfam" id="PF14604">
    <property type="entry name" value="SH3_9"/>
    <property type="match status" value="1"/>
</dbReference>
<dbReference type="SMART" id="SM00326">
    <property type="entry name" value="SH3"/>
    <property type="match status" value="1"/>
</dbReference>
<proteinExistence type="predicted"/>
<dbReference type="GO" id="GO:0050839">
    <property type="term" value="F:cell adhesion molecule binding"/>
    <property type="evidence" value="ECO:0007669"/>
    <property type="project" value="TreeGrafter"/>
</dbReference>
<dbReference type="SUPFAM" id="SSF48726">
    <property type="entry name" value="Immunoglobulin"/>
    <property type="match status" value="3"/>
</dbReference>
<evidence type="ECO:0000259" key="10">
    <source>
        <dbReference type="PROSITE" id="PS50835"/>
    </source>
</evidence>
<organism evidence="11 12">
    <name type="scientific">Branchiostoma lanceolatum</name>
    <name type="common">Common lancelet</name>
    <name type="synonym">Amphioxus lanceolatum</name>
    <dbReference type="NCBI Taxonomy" id="7740"/>
    <lineage>
        <taxon>Eukaryota</taxon>
        <taxon>Metazoa</taxon>
        <taxon>Chordata</taxon>
        <taxon>Cephalochordata</taxon>
        <taxon>Leptocardii</taxon>
        <taxon>Amphioxiformes</taxon>
        <taxon>Branchiostomatidae</taxon>
        <taxon>Branchiostoma</taxon>
    </lineage>
</organism>
<dbReference type="GO" id="GO:0005886">
    <property type="term" value="C:plasma membrane"/>
    <property type="evidence" value="ECO:0007669"/>
    <property type="project" value="TreeGrafter"/>
</dbReference>
<keyword evidence="8" id="KW-1133">Transmembrane helix</keyword>
<evidence type="ECO:0000256" key="8">
    <source>
        <dbReference type="SAM" id="Phobius"/>
    </source>
</evidence>
<sequence>MSRLLPVLNEPRNCTDVLQSLNDTHISTSSVGALAASGLTAPNMVEATVGGTVTLEASYASTAQLIALTWMKIDADGNNERKTTVYLWNPVKGEGNAMGPLSGRAEKVGQASLLIKDVEETDGGKYSITVIVENEGQEERTINLKVRVPPTVAVGPQDPYQAIYKTDVSLNCIVANAKPEITSLYWLKNRKPVDTTASGPSAKYKDGNTVFPSLVIRNISKEDAGTYTCVADHVTGPVEDSMVMKVSYPAQIVNVTYPKRVYVGDKGVKLFCAADGNPRAEVTWSKEGSLPLIGMKALPGNNTLIIPVVRRNDSGEYICTARNGVGRTDSKRIRLKLLEGGGGLSTALIVGGVAVALLIVACVAVVAVWVRRKRRKDRERENMSMYYKAAKEEFEYLAKKRLGGKPPEIMKRTGKEDVVDVKERSDKGRKKMVRAIYSYTPQDEDELTLKVGDVIEVIRGENGGWWFGYLNGQLGLFPSNYVEVIDPEDLVGENRFNDDKQREQRDMSRKIAAEFKSRAAADKNFPLQVEIHDEGGTITKKYDKIGMAATLKLEEKKHTLAKQVAKHSV</sequence>
<evidence type="ECO:0000256" key="4">
    <source>
        <dbReference type="ARBA" id="ARBA00023157"/>
    </source>
</evidence>
<dbReference type="InterPro" id="IPR036179">
    <property type="entry name" value="Ig-like_dom_sf"/>
</dbReference>
<dbReference type="Gene3D" id="2.60.40.10">
    <property type="entry name" value="Immunoglobulins"/>
    <property type="match status" value="3"/>
</dbReference>
<evidence type="ECO:0000256" key="5">
    <source>
        <dbReference type="ARBA" id="ARBA00023180"/>
    </source>
</evidence>
<keyword evidence="12" id="KW-1185">Reference proteome</keyword>
<evidence type="ECO:0000256" key="1">
    <source>
        <dbReference type="ARBA" id="ARBA00004479"/>
    </source>
</evidence>
<dbReference type="EMBL" id="OV696697">
    <property type="protein sequence ID" value="CAH1242133.1"/>
    <property type="molecule type" value="Genomic_DNA"/>
</dbReference>